<name>A0A0G4MSE8_VERLO</name>
<organism evidence="2 3">
    <name type="scientific">Verticillium longisporum</name>
    <name type="common">Verticillium dahliae var. longisporum</name>
    <dbReference type="NCBI Taxonomy" id="100787"/>
    <lineage>
        <taxon>Eukaryota</taxon>
        <taxon>Fungi</taxon>
        <taxon>Dikarya</taxon>
        <taxon>Ascomycota</taxon>
        <taxon>Pezizomycotina</taxon>
        <taxon>Sordariomycetes</taxon>
        <taxon>Hypocreomycetidae</taxon>
        <taxon>Glomerellales</taxon>
        <taxon>Plectosphaerellaceae</taxon>
        <taxon>Verticillium</taxon>
    </lineage>
</organism>
<evidence type="ECO:0000256" key="1">
    <source>
        <dbReference type="SAM" id="MobiDB-lite"/>
    </source>
</evidence>
<dbReference type="Proteomes" id="UP000044602">
    <property type="component" value="Unassembled WGS sequence"/>
</dbReference>
<feature type="region of interest" description="Disordered" evidence="1">
    <location>
        <begin position="1"/>
        <end position="29"/>
    </location>
</feature>
<feature type="compositionally biased region" description="Basic residues" evidence="1">
    <location>
        <begin position="19"/>
        <end position="29"/>
    </location>
</feature>
<feature type="non-terminal residue" evidence="2">
    <location>
        <position position="1"/>
    </location>
</feature>
<accession>A0A0G4MSE8</accession>
<keyword evidence="3" id="KW-1185">Reference proteome</keyword>
<dbReference type="EMBL" id="CVQH01024635">
    <property type="protein sequence ID" value="CRK37124.1"/>
    <property type="molecule type" value="Genomic_DNA"/>
</dbReference>
<reference evidence="2 3" key="1">
    <citation type="submission" date="2015-05" db="EMBL/GenBank/DDBJ databases">
        <authorList>
            <person name="Wang D.B."/>
            <person name="Wang M."/>
        </authorList>
    </citation>
    <scope>NUCLEOTIDE SEQUENCE [LARGE SCALE GENOMIC DNA]</scope>
    <source>
        <strain evidence="2">VL1</strain>
    </source>
</reference>
<evidence type="ECO:0000313" key="3">
    <source>
        <dbReference type="Proteomes" id="UP000044602"/>
    </source>
</evidence>
<sequence>RDCRFQGSDQRGNRPSAAHGRRWRRPHRC</sequence>
<proteinExistence type="predicted"/>
<protein>
    <submittedName>
        <fullName evidence="2">Uncharacterized protein</fullName>
    </submittedName>
</protein>
<gene>
    <name evidence="2" type="ORF">BN1708_020225</name>
</gene>
<dbReference type="AlphaFoldDB" id="A0A0G4MSE8"/>
<evidence type="ECO:0000313" key="2">
    <source>
        <dbReference type="EMBL" id="CRK37124.1"/>
    </source>
</evidence>